<dbReference type="SUPFAM" id="SSF48179">
    <property type="entry name" value="6-phosphogluconate dehydrogenase C-terminal domain-like"/>
    <property type="match status" value="1"/>
</dbReference>
<evidence type="ECO:0000259" key="1">
    <source>
        <dbReference type="Pfam" id="PF10728"/>
    </source>
</evidence>
<dbReference type="InterPro" id="IPR037108">
    <property type="entry name" value="TM1727-like_C_sf"/>
</dbReference>
<dbReference type="PANTHER" id="PTHR40459:SF1">
    <property type="entry name" value="CONSERVED HYPOTHETICAL ALANINE AND LEUCINE RICH PROTEIN"/>
    <property type="match status" value="1"/>
</dbReference>
<accession>A0AAE3EX66</accession>
<dbReference type="Proteomes" id="UP001200642">
    <property type="component" value="Unassembled WGS sequence"/>
</dbReference>
<dbReference type="SUPFAM" id="SSF51735">
    <property type="entry name" value="NAD(P)-binding Rossmann-fold domains"/>
    <property type="match status" value="1"/>
</dbReference>
<dbReference type="InterPro" id="IPR036291">
    <property type="entry name" value="NAD(P)-bd_dom_sf"/>
</dbReference>
<dbReference type="RefSeq" id="WP_317902526.1">
    <property type="nucleotide sequence ID" value="NZ_JAIRBC010000015.1"/>
</dbReference>
<dbReference type="InterPro" id="IPR018931">
    <property type="entry name" value="DUF2520"/>
</dbReference>
<organism evidence="2 3">
    <name type="scientific">Cerina litoralis</name>
    <dbReference type="NCBI Taxonomy" id="2874477"/>
    <lineage>
        <taxon>Bacteria</taxon>
        <taxon>Pseudomonadati</taxon>
        <taxon>Bacteroidota</taxon>
        <taxon>Flavobacteriia</taxon>
        <taxon>Flavobacteriales</taxon>
        <taxon>Flavobacteriaceae</taxon>
        <taxon>Cerina</taxon>
    </lineage>
</organism>
<evidence type="ECO:0000313" key="3">
    <source>
        <dbReference type="Proteomes" id="UP001200642"/>
    </source>
</evidence>
<dbReference type="Gene3D" id="3.40.50.720">
    <property type="entry name" value="NAD(P)-binding Rossmann-like Domain"/>
    <property type="match status" value="1"/>
</dbReference>
<proteinExistence type="predicted"/>
<dbReference type="EMBL" id="JAIRBC010000015">
    <property type="protein sequence ID" value="MCG2461381.1"/>
    <property type="molecule type" value="Genomic_DNA"/>
</dbReference>
<comment type="caution">
    <text evidence="2">The sequence shown here is derived from an EMBL/GenBank/DDBJ whole genome shotgun (WGS) entry which is preliminary data.</text>
</comment>
<dbReference type="AlphaFoldDB" id="A0AAE3EX66"/>
<sequence>MISIVLIGTGNVARHLFDTFRLYDKINIVQVVGRNEQALAYFGQYSKTGSNFSNTEPADIYIIAVSDDAIAPVSQLIANVKGVVAHTSGSVPMEALSKHPHKGVIYPLQTFSKERKIDLKNVPLCLESDQKKDLEVLNRLAHLISDHVYGISSKQRKSLHLAAVFVNNFTNHLYQIGKELCEENNLPFEILNPLILETAQKLETLSPCEAQTGPAKRGDLSTLKKQVGQLKNDRLIKIYELFSRSIQMKFSRD</sequence>
<reference evidence="2" key="1">
    <citation type="submission" date="2023-02" db="EMBL/GenBank/DDBJ databases">
        <title>Genome of Flavobacteriaceae gen. nov. sp. strain F89.</title>
        <authorList>
            <person name="Wang Y."/>
        </authorList>
    </citation>
    <scope>NUCLEOTIDE SEQUENCE</scope>
    <source>
        <strain evidence="2">F89</strain>
    </source>
</reference>
<keyword evidence="3" id="KW-1185">Reference proteome</keyword>
<dbReference type="Pfam" id="PF10728">
    <property type="entry name" value="DUF2520"/>
    <property type="match status" value="1"/>
</dbReference>
<gene>
    <name evidence="2" type="ORF">K8352_11525</name>
</gene>
<dbReference type="InterPro" id="IPR008927">
    <property type="entry name" value="6-PGluconate_DH-like_C_sf"/>
</dbReference>
<evidence type="ECO:0000313" key="2">
    <source>
        <dbReference type="EMBL" id="MCG2461381.1"/>
    </source>
</evidence>
<protein>
    <submittedName>
        <fullName evidence="2">DUF2520 domain-containing protein</fullName>
    </submittedName>
</protein>
<dbReference type="PANTHER" id="PTHR40459">
    <property type="entry name" value="CONSERVED HYPOTHETICAL ALANINE AND LEUCINE RICH PROTEIN"/>
    <property type="match status" value="1"/>
</dbReference>
<name>A0AAE3EX66_9FLAO</name>
<feature type="domain" description="DUF2520" evidence="1">
    <location>
        <begin position="122"/>
        <end position="246"/>
    </location>
</feature>
<dbReference type="Gene3D" id="1.10.1040.20">
    <property type="entry name" value="ProC-like, C-terminal domain"/>
    <property type="match status" value="1"/>
</dbReference>